<gene>
    <name evidence="2" type="ORF">Faunusvirus2_54</name>
</gene>
<feature type="region of interest" description="Disordered" evidence="1">
    <location>
        <begin position="7"/>
        <end position="34"/>
    </location>
</feature>
<reference evidence="2" key="1">
    <citation type="submission" date="2018-10" db="EMBL/GenBank/DDBJ databases">
        <title>Hidden diversity of soil giant viruses.</title>
        <authorList>
            <person name="Schulz F."/>
            <person name="Alteio L."/>
            <person name="Goudeau D."/>
            <person name="Ryan E.M."/>
            <person name="Malmstrom R.R."/>
            <person name="Blanchard J."/>
            <person name="Woyke T."/>
        </authorList>
    </citation>
    <scope>NUCLEOTIDE SEQUENCE</scope>
    <source>
        <strain evidence="2">FNV1</strain>
    </source>
</reference>
<accession>A0A3G4ZW28</accession>
<protein>
    <submittedName>
        <fullName evidence="2">Uncharacterized protein</fullName>
    </submittedName>
</protein>
<evidence type="ECO:0000313" key="2">
    <source>
        <dbReference type="EMBL" id="AYV79107.1"/>
    </source>
</evidence>
<organism evidence="2">
    <name type="scientific">Faunusvirus sp</name>
    <dbReference type="NCBI Taxonomy" id="2487766"/>
    <lineage>
        <taxon>Viruses</taxon>
        <taxon>Varidnaviria</taxon>
        <taxon>Bamfordvirae</taxon>
        <taxon>Nucleocytoviricota</taxon>
        <taxon>Megaviricetes</taxon>
        <taxon>Imitervirales</taxon>
        <taxon>Mimiviridae</taxon>
    </lineage>
</organism>
<sequence length="65" mass="7392">MYIYNLYNSTTRSGRQPVPAEPPAQDEPTGSRRRSEGWRFAWGISSWEALLRLRISGPIQAMPAN</sequence>
<dbReference type="EMBL" id="MK072133">
    <property type="protein sequence ID" value="AYV79107.1"/>
    <property type="molecule type" value="Genomic_DNA"/>
</dbReference>
<evidence type="ECO:0000256" key="1">
    <source>
        <dbReference type="SAM" id="MobiDB-lite"/>
    </source>
</evidence>
<proteinExistence type="predicted"/>
<name>A0A3G4ZW28_9VIRU</name>